<dbReference type="Pfam" id="PF00034">
    <property type="entry name" value="Cytochrom_C"/>
    <property type="match status" value="1"/>
</dbReference>
<organism evidence="9 10">
    <name type="scientific">Phenylobacterium terrae</name>
    <dbReference type="NCBI Taxonomy" id="2665495"/>
    <lineage>
        <taxon>Bacteria</taxon>
        <taxon>Pseudomonadati</taxon>
        <taxon>Pseudomonadota</taxon>
        <taxon>Alphaproteobacteria</taxon>
        <taxon>Caulobacterales</taxon>
        <taxon>Caulobacteraceae</taxon>
        <taxon>Phenylobacterium</taxon>
    </lineage>
</organism>
<dbReference type="Proteomes" id="UP001597237">
    <property type="component" value="Unassembled WGS sequence"/>
</dbReference>
<evidence type="ECO:0000259" key="8">
    <source>
        <dbReference type="PROSITE" id="PS51007"/>
    </source>
</evidence>
<evidence type="ECO:0000256" key="5">
    <source>
        <dbReference type="ARBA" id="ARBA00023004"/>
    </source>
</evidence>
<keyword evidence="5 6" id="KW-0408">Iron</keyword>
<name>A0ABW4MZ04_9CAUL</name>
<comment type="caution">
    <text evidence="9">The sequence shown here is derived from an EMBL/GenBank/DDBJ whole genome shotgun (WGS) entry which is preliminary data.</text>
</comment>
<evidence type="ECO:0000256" key="4">
    <source>
        <dbReference type="ARBA" id="ARBA00022982"/>
    </source>
</evidence>
<dbReference type="InterPro" id="IPR009056">
    <property type="entry name" value="Cyt_c-like_dom"/>
</dbReference>
<dbReference type="RefSeq" id="WP_377282473.1">
    <property type="nucleotide sequence ID" value="NZ_JBHRSI010000007.1"/>
</dbReference>
<keyword evidence="2 6" id="KW-0349">Heme</keyword>
<evidence type="ECO:0000256" key="3">
    <source>
        <dbReference type="ARBA" id="ARBA00022723"/>
    </source>
</evidence>
<keyword evidence="3 6" id="KW-0479">Metal-binding</keyword>
<protein>
    <submittedName>
        <fullName evidence="9">C-type cytochrome</fullName>
    </submittedName>
</protein>
<evidence type="ECO:0000256" key="2">
    <source>
        <dbReference type="ARBA" id="ARBA00022617"/>
    </source>
</evidence>
<accession>A0ABW4MZ04</accession>
<dbReference type="PROSITE" id="PS51007">
    <property type="entry name" value="CYTC"/>
    <property type="match status" value="1"/>
</dbReference>
<feature type="chain" id="PRO_5045261461" evidence="7">
    <location>
        <begin position="20"/>
        <end position="115"/>
    </location>
</feature>
<proteinExistence type="predicted"/>
<keyword evidence="10" id="KW-1185">Reference proteome</keyword>
<dbReference type="PRINTS" id="PR00604">
    <property type="entry name" value="CYTCHRMECIAB"/>
</dbReference>
<evidence type="ECO:0000256" key="6">
    <source>
        <dbReference type="PROSITE-ProRule" id="PRU00433"/>
    </source>
</evidence>
<evidence type="ECO:0000256" key="1">
    <source>
        <dbReference type="ARBA" id="ARBA00022448"/>
    </source>
</evidence>
<dbReference type="InterPro" id="IPR002327">
    <property type="entry name" value="Cyt_c_1A/1B"/>
</dbReference>
<gene>
    <name evidence="9" type="ORF">ACFSC0_06320</name>
</gene>
<evidence type="ECO:0000256" key="7">
    <source>
        <dbReference type="SAM" id="SignalP"/>
    </source>
</evidence>
<evidence type="ECO:0000313" key="10">
    <source>
        <dbReference type="Proteomes" id="UP001597237"/>
    </source>
</evidence>
<keyword evidence="4" id="KW-0249">Electron transport</keyword>
<dbReference type="SUPFAM" id="SSF46626">
    <property type="entry name" value="Cytochrome c"/>
    <property type="match status" value="1"/>
</dbReference>
<dbReference type="PANTHER" id="PTHR11961">
    <property type="entry name" value="CYTOCHROME C"/>
    <property type="match status" value="1"/>
</dbReference>
<keyword evidence="1" id="KW-0813">Transport</keyword>
<keyword evidence="7" id="KW-0732">Signal</keyword>
<dbReference type="EMBL" id="JBHUEY010000001">
    <property type="protein sequence ID" value="MFD1783003.1"/>
    <property type="molecule type" value="Genomic_DNA"/>
</dbReference>
<feature type="domain" description="Cytochrome c" evidence="8">
    <location>
        <begin position="17"/>
        <end position="115"/>
    </location>
</feature>
<dbReference type="Gene3D" id="1.10.760.10">
    <property type="entry name" value="Cytochrome c-like domain"/>
    <property type="match status" value="1"/>
</dbReference>
<feature type="signal peptide" evidence="7">
    <location>
        <begin position="1"/>
        <end position="19"/>
    </location>
</feature>
<dbReference type="InterPro" id="IPR036909">
    <property type="entry name" value="Cyt_c-like_dom_sf"/>
</dbReference>
<reference evidence="10" key="1">
    <citation type="journal article" date="2019" name="Int. J. Syst. Evol. Microbiol.">
        <title>The Global Catalogue of Microorganisms (GCM) 10K type strain sequencing project: providing services to taxonomists for standard genome sequencing and annotation.</title>
        <authorList>
            <consortium name="The Broad Institute Genomics Platform"/>
            <consortium name="The Broad Institute Genome Sequencing Center for Infectious Disease"/>
            <person name="Wu L."/>
            <person name="Ma J."/>
        </authorList>
    </citation>
    <scope>NUCLEOTIDE SEQUENCE [LARGE SCALE GENOMIC DNA]</scope>
    <source>
        <strain evidence="10">DFY28</strain>
    </source>
</reference>
<sequence>MRSAIFALLLGLTATPALAADGAQLFNAQCKMCHQAATGPLAPTLADVAGAKIASKPGFNYSPALKAKSAQTWTDANLDAYLANPTGFAPGTRMMVKVAKPEDRQALIGYMKTLK</sequence>
<evidence type="ECO:0000313" key="9">
    <source>
        <dbReference type="EMBL" id="MFD1783003.1"/>
    </source>
</evidence>